<evidence type="ECO:0000313" key="2">
    <source>
        <dbReference type="Proteomes" id="UP000181951"/>
    </source>
</evidence>
<dbReference type="AlphaFoldDB" id="A0A1H8QHI9"/>
<protein>
    <submittedName>
        <fullName evidence="1">Uncharacterized protein</fullName>
    </submittedName>
</protein>
<gene>
    <name evidence="1" type="ORF">SAMN05216267_10302</name>
</gene>
<organism evidence="1 2">
    <name type="scientific">Actinacidiphila rubida</name>
    <dbReference type="NCBI Taxonomy" id="310780"/>
    <lineage>
        <taxon>Bacteria</taxon>
        <taxon>Bacillati</taxon>
        <taxon>Actinomycetota</taxon>
        <taxon>Actinomycetes</taxon>
        <taxon>Kitasatosporales</taxon>
        <taxon>Streptomycetaceae</taxon>
        <taxon>Actinacidiphila</taxon>
    </lineage>
</organism>
<proteinExistence type="predicted"/>
<dbReference type="RefSeq" id="WP_069465191.1">
    <property type="nucleotide sequence ID" value="NZ_FODD01000030.1"/>
</dbReference>
<accession>A0A1H8QHI9</accession>
<dbReference type="EMBL" id="FODD01000030">
    <property type="protein sequence ID" value="SEO53690.1"/>
    <property type="molecule type" value="Genomic_DNA"/>
</dbReference>
<evidence type="ECO:0000313" key="1">
    <source>
        <dbReference type="EMBL" id="SEO53690.1"/>
    </source>
</evidence>
<keyword evidence="2" id="KW-1185">Reference proteome</keyword>
<reference evidence="1 2" key="1">
    <citation type="submission" date="2016-10" db="EMBL/GenBank/DDBJ databases">
        <authorList>
            <person name="de Groot N.N."/>
        </authorList>
    </citation>
    <scope>NUCLEOTIDE SEQUENCE [LARGE SCALE GENOMIC DNA]</scope>
    <source>
        <strain evidence="1 2">CGMCC 4.2026</strain>
    </source>
</reference>
<dbReference type="OrthoDB" id="4325844at2"/>
<sequence>MSTQQDLPAGTAAEVAVTLDSCCKEDAHAVLAALHASFPSDREPQDKPSDAENGRPIVWSATFDVSRTLGLPGPSRLTEPVVVTAQGGYHAVDRLREGLAEAFSVRVIGTASGDQEEEVKLRLESPAAT</sequence>
<dbReference type="Proteomes" id="UP000181951">
    <property type="component" value="Unassembled WGS sequence"/>
</dbReference>
<name>A0A1H8QHI9_9ACTN</name>
<dbReference type="STRING" id="310780.SAMN05216267_10302"/>